<dbReference type="PROSITE" id="PS00201">
    <property type="entry name" value="FLAVODOXIN"/>
    <property type="match status" value="1"/>
</dbReference>
<dbReference type="InterPro" id="IPR010086">
    <property type="entry name" value="Flavodoxin_lc"/>
</dbReference>
<name>A0A6G9JT57_9GAMM</name>
<accession>A0A6G9JT57</accession>
<organism evidence="9 10">
    <name type="scientific">Buchnera aphidicola</name>
    <name type="common">Microlophium carnosum</name>
    <dbReference type="NCBI Taxonomy" id="2708354"/>
    <lineage>
        <taxon>Bacteria</taxon>
        <taxon>Pseudomonadati</taxon>
        <taxon>Pseudomonadota</taxon>
        <taxon>Gammaproteobacteria</taxon>
        <taxon>Enterobacterales</taxon>
        <taxon>Erwiniaceae</taxon>
        <taxon>Buchnera</taxon>
    </lineage>
</organism>
<dbReference type="InterPro" id="IPR050619">
    <property type="entry name" value="Flavodoxin"/>
</dbReference>
<feature type="domain" description="Flavodoxin-like" evidence="8">
    <location>
        <begin position="4"/>
        <end position="165"/>
    </location>
</feature>
<evidence type="ECO:0000256" key="7">
    <source>
        <dbReference type="PIRNR" id="PIRNR038996"/>
    </source>
</evidence>
<protein>
    <recommendedName>
        <fullName evidence="7">Flavodoxin</fullName>
    </recommendedName>
</protein>
<evidence type="ECO:0000256" key="3">
    <source>
        <dbReference type="ARBA" id="ARBA00022448"/>
    </source>
</evidence>
<dbReference type="InterPro" id="IPR001226">
    <property type="entry name" value="Flavodoxin_CS"/>
</dbReference>
<dbReference type="AlphaFoldDB" id="A0A6G9JT57"/>
<keyword evidence="5 7" id="KW-0288">FMN</keyword>
<comment type="similarity">
    <text evidence="2 7">Belongs to the flavodoxin family.</text>
</comment>
<reference evidence="9 10" key="1">
    <citation type="submission" date="2020-04" db="EMBL/GenBank/DDBJ databases">
        <title>Parallel evolution in the integration of a co-obligate aphid symbiosis.</title>
        <authorList>
            <person name="Monnin D."/>
            <person name="Jackson R."/>
            <person name="Kiers E.T."/>
            <person name="Bunker M."/>
            <person name="Ellers J."/>
            <person name="Henry L.M."/>
        </authorList>
    </citation>
    <scope>NUCLEOTIDE SEQUENCE [LARGE SCALE GENOMIC DNA]</scope>
    <source>
        <strain evidence="9">MCAR-56B</strain>
    </source>
</reference>
<evidence type="ECO:0000256" key="4">
    <source>
        <dbReference type="ARBA" id="ARBA00022630"/>
    </source>
</evidence>
<dbReference type="NCBIfam" id="NF006738">
    <property type="entry name" value="PRK09267.1-4"/>
    <property type="match status" value="1"/>
</dbReference>
<evidence type="ECO:0000313" key="9">
    <source>
        <dbReference type="EMBL" id="QIQ41886.1"/>
    </source>
</evidence>
<dbReference type="NCBIfam" id="NF006739">
    <property type="entry name" value="PRK09267.1-5"/>
    <property type="match status" value="1"/>
</dbReference>
<evidence type="ECO:0000256" key="5">
    <source>
        <dbReference type="ARBA" id="ARBA00022643"/>
    </source>
</evidence>
<evidence type="ECO:0000259" key="8">
    <source>
        <dbReference type="PROSITE" id="PS50902"/>
    </source>
</evidence>
<dbReference type="PANTHER" id="PTHR42809:SF1">
    <property type="entry name" value="FLAVODOXIN 1"/>
    <property type="match status" value="1"/>
</dbReference>
<dbReference type="PANTHER" id="PTHR42809">
    <property type="entry name" value="FLAVODOXIN 2"/>
    <property type="match status" value="1"/>
</dbReference>
<dbReference type="GO" id="GO:0009055">
    <property type="term" value="F:electron transfer activity"/>
    <property type="evidence" value="ECO:0007669"/>
    <property type="project" value="UniProtKB-UniRule"/>
</dbReference>
<dbReference type="NCBIfam" id="NF006737">
    <property type="entry name" value="PRK09267.1-3"/>
    <property type="match status" value="1"/>
</dbReference>
<gene>
    <name evidence="9" type="primary">fldA</name>
    <name evidence="9" type="ORF">G4A98_01490</name>
</gene>
<dbReference type="InterPro" id="IPR029039">
    <property type="entry name" value="Flavoprotein-like_sf"/>
</dbReference>
<dbReference type="Pfam" id="PF00258">
    <property type="entry name" value="Flavodoxin_1"/>
    <property type="match status" value="1"/>
</dbReference>
<keyword evidence="6 7" id="KW-0249">Electron transport</keyword>
<dbReference type="GO" id="GO:0010181">
    <property type="term" value="F:FMN binding"/>
    <property type="evidence" value="ECO:0007669"/>
    <property type="project" value="UniProtKB-UniRule"/>
</dbReference>
<keyword evidence="3 7" id="KW-0813">Transport</keyword>
<dbReference type="PIRSF" id="PIRSF038996">
    <property type="entry name" value="FldA"/>
    <property type="match status" value="1"/>
</dbReference>
<dbReference type="EMBL" id="CP048747">
    <property type="protein sequence ID" value="QIQ41886.1"/>
    <property type="molecule type" value="Genomic_DNA"/>
</dbReference>
<proteinExistence type="inferred from homology"/>
<evidence type="ECO:0000313" key="10">
    <source>
        <dbReference type="Proteomes" id="UP000503183"/>
    </source>
</evidence>
<dbReference type="PROSITE" id="PS50902">
    <property type="entry name" value="FLAVODOXIN_LIKE"/>
    <property type="match status" value="1"/>
</dbReference>
<comment type="function">
    <text evidence="7">Low-potential electron donor to a number of redox enzymes.</text>
</comment>
<dbReference type="SUPFAM" id="SSF52218">
    <property type="entry name" value="Flavoproteins"/>
    <property type="match status" value="1"/>
</dbReference>
<keyword evidence="4 7" id="KW-0285">Flavoprotein</keyword>
<comment type="cofactor">
    <cofactor evidence="1 7">
        <name>FMN</name>
        <dbReference type="ChEBI" id="CHEBI:58210"/>
    </cofactor>
</comment>
<dbReference type="Gene3D" id="3.40.50.360">
    <property type="match status" value="1"/>
</dbReference>
<dbReference type="Proteomes" id="UP000503183">
    <property type="component" value="Chromosome"/>
</dbReference>
<evidence type="ECO:0000256" key="2">
    <source>
        <dbReference type="ARBA" id="ARBA00005267"/>
    </source>
</evidence>
<evidence type="ECO:0000256" key="6">
    <source>
        <dbReference type="ARBA" id="ARBA00022982"/>
    </source>
</evidence>
<dbReference type="NCBIfam" id="TIGR01752">
    <property type="entry name" value="flav_long"/>
    <property type="match status" value="1"/>
</dbReference>
<dbReference type="InterPro" id="IPR008254">
    <property type="entry name" value="Flavodoxin/NO_synth"/>
</dbReference>
<sequence length="176" mass="20332">MEKIGIFFGSDTGNTEKIAKLIQKYIGNDMSVLYDISNTFQKDIENFNSLILGVPTWYYGEVQCDWDDFLPTLKKINFSGKTVALFGCGDQEDYSEYFCDAVGVIHNIIKKNKATIIGKWSTKEYCFEQSKALFNEQYFVGLLLDEDRQSEKTTHRIKQWVKEIIPCFNINLNITT</sequence>
<evidence type="ECO:0000256" key="1">
    <source>
        <dbReference type="ARBA" id="ARBA00001917"/>
    </source>
</evidence>